<feature type="region of interest" description="Disordered" evidence="1">
    <location>
        <begin position="1"/>
        <end position="33"/>
    </location>
</feature>
<protein>
    <submittedName>
        <fullName evidence="2">Uncharacterized protein</fullName>
    </submittedName>
</protein>
<organism evidence="2 3">
    <name type="scientific">Mycobacteroides chelonae</name>
    <name type="common">Mycobacterium chelonae</name>
    <dbReference type="NCBI Taxonomy" id="1774"/>
    <lineage>
        <taxon>Bacteria</taxon>
        <taxon>Bacillati</taxon>
        <taxon>Actinomycetota</taxon>
        <taxon>Actinomycetes</taxon>
        <taxon>Mycobacteriales</taxon>
        <taxon>Mycobacteriaceae</taxon>
        <taxon>Mycobacteroides</taxon>
    </lineage>
</organism>
<dbReference type="AlphaFoldDB" id="A0A1S1LQA6"/>
<evidence type="ECO:0000313" key="2">
    <source>
        <dbReference type="EMBL" id="OHU57123.1"/>
    </source>
</evidence>
<dbReference type="EMBL" id="MLIQ01000014">
    <property type="protein sequence ID" value="OHU57123.1"/>
    <property type="molecule type" value="Genomic_DNA"/>
</dbReference>
<name>A0A1S1LQA6_MYCCH</name>
<proteinExistence type="predicted"/>
<dbReference type="RefSeq" id="WP_070947498.1">
    <property type="nucleotide sequence ID" value="NZ_MLIQ01000014.1"/>
</dbReference>
<gene>
    <name evidence="2" type="ORF">BKG82_13120</name>
</gene>
<accession>A0A1S1LQA6</accession>
<sequence>MRSKPTHAPDGGSIPGSLCQEPTGDVTTTERDVDCPDCLDLLDTSNRTFTQLAEQLEALRSFPSAGPRTTNTHRRRP</sequence>
<evidence type="ECO:0000313" key="3">
    <source>
        <dbReference type="Proteomes" id="UP000180043"/>
    </source>
</evidence>
<evidence type="ECO:0000256" key="1">
    <source>
        <dbReference type="SAM" id="MobiDB-lite"/>
    </source>
</evidence>
<reference evidence="2 3" key="1">
    <citation type="submission" date="2016-10" db="EMBL/GenBank/DDBJ databases">
        <title>Evaluation of Human, Veterinary and Environmental Mycobacterium chelonae Isolates by Core Genome Phylogenomic Analysis, Targeted Gene Comparison, and Anti-microbial Susceptibility Patterns: A Tale of Mistaken Identities.</title>
        <authorList>
            <person name="Fogelson S.B."/>
            <person name="Camus A.C."/>
            <person name="Lorenz W."/>
            <person name="Vasireddy R."/>
            <person name="Vasireddy S."/>
            <person name="Smith T."/>
            <person name="Brown-Elliott B.A."/>
            <person name="Wallace R.J.Jr."/>
            <person name="Hasan N.A."/>
            <person name="Reischl U."/>
            <person name="Sanchez S."/>
        </authorList>
    </citation>
    <scope>NUCLEOTIDE SEQUENCE [LARGE SCALE GENOMIC DNA]</scope>
    <source>
        <strain evidence="2 3">15515</strain>
    </source>
</reference>
<comment type="caution">
    <text evidence="2">The sequence shown here is derived from an EMBL/GenBank/DDBJ whole genome shotgun (WGS) entry which is preliminary data.</text>
</comment>
<dbReference type="Proteomes" id="UP000180043">
    <property type="component" value="Unassembled WGS sequence"/>
</dbReference>